<evidence type="ECO:0000313" key="5">
    <source>
        <dbReference type="Proteomes" id="UP000215027"/>
    </source>
</evidence>
<protein>
    <submittedName>
        <fullName evidence="4">3-oxoacyl-acyl-carrier protein reductase</fullName>
        <ecNumber evidence="4">1.1.1.100</ecNumber>
    </submittedName>
</protein>
<evidence type="ECO:0000313" key="4">
    <source>
        <dbReference type="EMBL" id="CUS04616.2"/>
    </source>
</evidence>
<reference evidence="4" key="1">
    <citation type="submission" date="2016-01" db="EMBL/GenBank/DDBJ databases">
        <authorList>
            <person name="Mcilroy J.S."/>
            <person name="Karst M S."/>
            <person name="Albertsen M."/>
        </authorList>
    </citation>
    <scope>NUCLEOTIDE SEQUENCE</scope>
    <source>
        <strain evidence="4">Cfx-K</strain>
    </source>
</reference>
<keyword evidence="3" id="KW-0812">Transmembrane</keyword>
<keyword evidence="2 4" id="KW-0560">Oxidoreductase</keyword>
<feature type="transmembrane region" description="Helical" evidence="3">
    <location>
        <begin position="229"/>
        <end position="247"/>
    </location>
</feature>
<dbReference type="InterPro" id="IPR002347">
    <property type="entry name" value="SDR_fam"/>
</dbReference>
<dbReference type="InterPro" id="IPR036291">
    <property type="entry name" value="NAD(P)-bd_dom_sf"/>
</dbReference>
<dbReference type="KEGG" id="pbf:CFX0092_A2738"/>
<dbReference type="GO" id="GO:0004316">
    <property type="term" value="F:3-oxoacyl-[acyl-carrier-protein] reductase (NADPH) activity"/>
    <property type="evidence" value="ECO:0007669"/>
    <property type="project" value="UniProtKB-EC"/>
</dbReference>
<evidence type="ECO:0000256" key="2">
    <source>
        <dbReference type="ARBA" id="ARBA00023002"/>
    </source>
</evidence>
<dbReference type="PRINTS" id="PR00081">
    <property type="entry name" value="GDHRDH"/>
</dbReference>
<keyword evidence="3" id="KW-0472">Membrane</keyword>
<accession>A0A160T3L6</accession>
<evidence type="ECO:0000256" key="3">
    <source>
        <dbReference type="SAM" id="Phobius"/>
    </source>
</evidence>
<dbReference type="PANTHER" id="PTHR43086">
    <property type="entry name" value="VERY-LONG-CHAIN 3-OXOOACYL-COA REDUCTASE"/>
    <property type="match status" value="1"/>
</dbReference>
<sequence length="265" mass="28064">MVKSLSQTFAQRYGPWALVTGASSGIGREFARQLAARGLNVALVARRAARLDELAAELVAAHRVEARPIPVDLCADSFLDPIRAATAGLEIGLLVNSAGFSLTGPFLDMKPDDLTRLLNLNSRAPALLAREFGPAMRARRRGGIIFLSSVTGFAGTPLWSLYAATKAFNLLLGEALAAELRADGVAVMALAPGTTRTEFLDVAGISDFMGMEVEAVVAHALSRLGLSDVVVPGLVYSAGVFAMRFLPRAVNRAVFGRIIAGMRRA</sequence>
<dbReference type="GO" id="GO:0030497">
    <property type="term" value="P:fatty acid elongation"/>
    <property type="evidence" value="ECO:0007669"/>
    <property type="project" value="TreeGrafter"/>
</dbReference>
<dbReference type="Pfam" id="PF00106">
    <property type="entry name" value="adh_short"/>
    <property type="match status" value="1"/>
</dbReference>
<gene>
    <name evidence="4" type="ORF">CFX0092_A2738</name>
</gene>
<dbReference type="SUPFAM" id="SSF51735">
    <property type="entry name" value="NAD(P)-binding Rossmann-fold domains"/>
    <property type="match status" value="1"/>
</dbReference>
<dbReference type="Proteomes" id="UP000215027">
    <property type="component" value="Chromosome I"/>
</dbReference>
<dbReference type="PANTHER" id="PTHR43086:SF2">
    <property type="entry name" value="HYDROXYSTEROID DEHYDROGENASE-LIKE PROTEIN 1"/>
    <property type="match status" value="1"/>
</dbReference>
<dbReference type="EMBL" id="LN890655">
    <property type="protein sequence ID" value="CUS04616.2"/>
    <property type="molecule type" value="Genomic_DNA"/>
</dbReference>
<proteinExistence type="predicted"/>
<dbReference type="EC" id="1.1.1.100" evidence="4"/>
<keyword evidence="1" id="KW-0521">NADP</keyword>
<name>A0A160T3L6_9CHLR</name>
<dbReference type="CDD" id="cd05356">
    <property type="entry name" value="17beta-HSD1_like_SDR_c"/>
    <property type="match status" value="1"/>
</dbReference>
<dbReference type="PIRSF" id="PIRSF000126">
    <property type="entry name" value="11-beta-HSD1"/>
    <property type="match status" value="1"/>
</dbReference>
<keyword evidence="5" id="KW-1185">Reference proteome</keyword>
<dbReference type="AlphaFoldDB" id="A0A160T3L6"/>
<dbReference type="Gene3D" id="3.40.50.720">
    <property type="entry name" value="NAD(P)-binding Rossmann-like Domain"/>
    <property type="match status" value="1"/>
</dbReference>
<evidence type="ECO:0000256" key="1">
    <source>
        <dbReference type="ARBA" id="ARBA00022857"/>
    </source>
</evidence>
<keyword evidence="3" id="KW-1133">Transmembrane helix</keyword>
<feature type="transmembrane region" description="Helical" evidence="3">
    <location>
        <begin position="144"/>
        <end position="162"/>
    </location>
</feature>
<organism evidence="4 5">
    <name type="scientific">Candidatus Promineifilum breve</name>
    <dbReference type="NCBI Taxonomy" id="1806508"/>
    <lineage>
        <taxon>Bacteria</taxon>
        <taxon>Bacillati</taxon>
        <taxon>Chloroflexota</taxon>
        <taxon>Ardenticatenia</taxon>
        <taxon>Candidatus Promineifilales</taxon>
        <taxon>Candidatus Promineifilaceae</taxon>
        <taxon>Candidatus Promineifilum</taxon>
    </lineage>
</organism>